<feature type="domain" description="Tyrosine-protein phosphatase" evidence="10">
    <location>
        <begin position="23"/>
        <end position="176"/>
    </location>
</feature>
<dbReference type="CDD" id="cd14500">
    <property type="entry name" value="PTP-IVa"/>
    <property type="match status" value="1"/>
</dbReference>
<name>A0A914EPG6_9BILA</name>
<evidence type="ECO:0000313" key="12">
    <source>
        <dbReference type="Proteomes" id="UP000887540"/>
    </source>
</evidence>
<dbReference type="SMART" id="SM00404">
    <property type="entry name" value="PTPc_motif"/>
    <property type="match status" value="1"/>
</dbReference>
<evidence type="ECO:0000256" key="5">
    <source>
        <dbReference type="ARBA" id="ARBA00022912"/>
    </source>
</evidence>
<keyword evidence="7" id="KW-0449">Lipoprotein</keyword>
<dbReference type="GO" id="GO:0004725">
    <property type="term" value="F:protein tyrosine phosphatase activity"/>
    <property type="evidence" value="ECO:0007669"/>
    <property type="project" value="UniProtKB-EC"/>
</dbReference>
<dbReference type="Gene3D" id="3.90.190.10">
    <property type="entry name" value="Protein tyrosine phosphatase superfamily"/>
    <property type="match status" value="1"/>
</dbReference>
<evidence type="ECO:0000256" key="8">
    <source>
        <dbReference type="ARBA" id="ARBA00023289"/>
    </source>
</evidence>
<sequence>MTAETLTMQAPHLPNPNYFFLTNPSEIKFGKMKFLITDQPHETTLETFIKELERHNAKAVVRVCEPTYHKDVLKSHGIDVKDWEFHDGQPPPQEVINKWLNFVKEVFKPETESCIAVHCVAGLGRAPVLVAVALLEAGMQCEDAIALIRSQRRGALNDKQLEFIRNYRPSGQLRKLRYDVESKHRKSCAIM</sequence>
<keyword evidence="12" id="KW-1185">Reference proteome</keyword>
<dbReference type="Proteomes" id="UP000887540">
    <property type="component" value="Unplaced"/>
</dbReference>
<evidence type="ECO:0000313" key="13">
    <source>
        <dbReference type="WBParaSite" id="ACRNAN_scaffold9500.g29602.t1"/>
    </source>
</evidence>
<proteinExistence type="inferred from homology"/>
<keyword evidence="8" id="KW-0636">Prenylation</keyword>
<dbReference type="InterPro" id="IPR020422">
    <property type="entry name" value="TYR_PHOSPHATASE_DUAL_dom"/>
</dbReference>
<dbReference type="PROSITE" id="PS50054">
    <property type="entry name" value="TYR_PHOSPHATASE_DUAL"/>
    <property type="match status" value="1"/>
</dbReference>
<dbReference type="InterPro" id="IPR000387">
    <property type="entry name" value="Tyr_Pase_dom"/>
</dbReference>
<dbReference type="FunFam" id="3.90.190.10:FF:000086">
    <property type="entry name" value="Protein tyrosine phosphatase-like protein"/>
    <property type="match status" value="1"/>
</dbReference>
<evidence type="ECO:0000256" key="3">
    <source>
        <dbReference type="ARBA" id="ARBA00022481"/>
    </source>
</evidence>
<keyword evidence="3" id="KW-0488">Methylation</keyword>
<evidence type="ECO:0000256" key="6">
    <source>
        <dbReference type="ARBA" id="ARBA00023157"/>
    </source>
</evidence>
<organism evidence="12 13">
    <name type="scientific">Acrobeloides nanus</name>
    <dbReference type="NCBI Taxonomy" id="290746"/>
    <lineage>
        <taxon>Eukaryota</taxon>
        <taxon>Metazoa</taxon>
        <taxon>Ecdysozoa</taxon>
        <taxon>Nematoda</taxon>
        <taxon>Chromadorea</taxon>
        <taxon>Rhabditida</taxon>
        <taxon>Tylenchina</taxon>
        <taxon>Cephalobomorpha</taxon>
        <taxon>Cephaloboidea</taxon>
        <taxon>Cephalobidae</taxon>
        <taxon>Acrobeloides</taxon>
    </lineage>
</organism>
<evidence type="ECO:0000259" key="10">
    <source>
        <dbReference type="PROSITE" id="PS50054"/>
    </source>
</evidence>
<evidence type="ECO:0000259" key="11">
    <source>
        <dbReference type="PROSITE" id="PS50056"/>
    </source>
</evidence>
<dbReference type="PROSITE" id="PS50056">
    <property type="entry name" value="TYR_PHOSPHATASE_2"/>
    <property type="match status" value="1"/>
</dbReference>
<dbReference type="SUPFAM" id="SSF52799">
    <property type="entry name" value="(Phosphotyrosine protein) phosphatases II"/>
    <property type="match status" value="1"/>
</dbReference>
<accession>A0A914EPG6</accession>
<dbReference type="InterPro" id="IPR003595">
    <property type="entry name" value="Tyr_Pase_cat"/>
</dbReference>
<comment type="catalytic activity">
    <reaction evidence="9">
        <text>O-phospho-L-tyrosyl-[protein] + H2O = L-tyrosyl-[protein] + phosphate</text>
        <dbReference type="Rhea" id="RHEA:10684"/>
        <dbReference type="Rhea" id="RHEA-COMP:10136"/>
        <dbReference type="Rhea" id="RHEA-COMP:20101"/>
        <dbReference type="ChEBI" id="CHEBI:15377"/>
        <dbReference type="ChEBI" id="CHEBI:43474"/>
        <dbReference type="ChEBI" id="CHEBI:46858"/>
        <dbReference type="ChEBI" id="CHEBI:61978"/>
        <dbReference type="EC" id="3.1.3.48"/>
    </reaction>
</comment>
<keyword evidence="4" id="KW-0378">Hydrolase</keyword>
<dbReference type="InterPro" id="IPR050561">
    <property type="entry name" value="PTP"/>
</dbReference>
<evidence type="ECO:0000256" key="4">
    <source>
        <dbReference type="ARBA" id="ARBA00022801"/>
    </source>
</evidence>
<evidence type="ECO:0000256" key="1">
    <source>
        <dbReference type="ARBA" id="ARBA00009580"/>
    </source>
</evidence>
<comment type="similarity">
    <text evidence="1">Belongs to the protein-tyrosine phosphatase family.</text>
</comment>
<dbReference type="WBParaSite" id="ACRNAN_scaffold9500.g29602.t1">
    <property type="protein sequence ID" value="ACRNAN_scaffold9500.g29602.t1"/>
    <property type="gene ID" value="ACRNAN_scaffold9500.g29602"/>
</dbReference>
<evidence type="ECO:0000256" key="9">
    <source>
        <dbReference type="ARBA" id="ARBA00051722"/>
    </source>
</evidence>
<dbReference type="AlphaFoldDB" id="A0A914EPG6"/>
<dbReference type="Pfam" id="PF00102">
    <property type="entry name" value="Y_phosphatase"/>
    <property type="match status" value="1"/>
</dbReference>
<dbReference type="EC" id="3.1.3.48" evidence="2"/>
<evidence type="ECO:0000256" key="2">
    <source>
        <dbReference type="ARBA" id="ARBA00013064"/>
    </source>
</evidence>
<evidence type="ECO:0000256" key="7">
    <source>
        <dbReference type="ARBA" id="ARBA00023288"/>
    </source>
</evidence>
<dbReference type="InterPro" id="IPR029021">
    <property type="entry name" value="Prot-tyrosine_phosphatase-like"/>
</dbReference>
<keyword evidence="5" id="KW-0904">Protein phosphatase</keyword>
<dbReference type="InterPro" id="IPR000242">
    <property type="entry name" value="PTP_cat"/>
</dbReference>
<reference evidence="13" key="1">
    <citation type="submission" date="2022-11" db="UniProtKB">
        <authorList>
            <consortium name="WormBaseParasite"/>
        </authorList>
    </citation>
    <scope>IDENTIFICATION</scope>
</reference>
<protein>
    <recommendedName>
        <fullName evidence="2">protein-tyrosine-phosphatase</fullName>
        <ecNumber evidence="2">3.1.3.48</ecNumber>
    </recommendedName>
</protein>
<feature type="domain" description="Tyrosine specific protein phosphatases" evidence="11">
    <location>
        <begin position="97"/>
        <end position="163"/>
    </location>
</feature>
<keyword evidence="6" id="KW-1015">Disulfide bond</keyword>
<dbReference type="PANTHER" id="PTHR23339">
    <property type="entry name" value="TYROSINE SPECIFIC PROTEIN PHOSPHATASE AND DUAL SPECIFICITY PROTEIN PHOSPHATASE"/>
    <property type="match status" value="1"/>
</dbReference>
<dbReference type="GO" id="GO:0005737">
    <property type="term" value="C:cytoplasm"/>
    <property type="evidence" value="ECO:0007669"/>
    <property type="project" value="UniProtKB-ARBA"/>
</dbReference>